<accession>A0A3R7SPY9</accession>
<evidence type="ECO:0000259" key="1">
    <source>
        <dbReference type="PROSITE" id="PS50041"/>
    </source>
</evidence>
<dbReference type="InterPro" id="IPR016187">
    <property type="entry name" value="CTDL_fold"/>
</dbReference>
<dbReference type="Pfam" id="PF00059">
    <property type="entry name" value="Lectin_C"/>
    <property type="match status" value="1"/>
</dbReference>
<reference evidence="2 3" key="1">
    <citation type="submission" date="2018-04" db="EMBL/GenBank/DDBJ databases">
        <authorList>
            <person name="Zhang X."/>
            <person name="Yuan J."/>
            <person name="Li F."/>
            <person name="Xiang J."/>
        </authorList>
    </citation>
    <scope>NUCLEOTIDE SEQUENCE [LARGE SCALE GENOMIC DNA]</scope>
    <source>
        <tissue evidence="2">Muscle</tissue>
    </source>
</reference>
<sequence>MYSATCRLACSCSFTRKCLVIFHVFRDAAEHKRRSVAPWRQRSIAMRPLALLLPFLPLLTGSALTSHDTKQCSLGFHNVYDHCVQFRTQSATWHEMSNECFNVGADMVKLDDANFMYYLIKFIKDNGLDDRYYWVGASDEGHEGVFRWTDGTAVKMGTPFWGYHSNNWQEPDGGTGQNCAVLSRDDHFFLLDGDCESRFSVICEMY</sequence>
<dbReference type="InterPro" id="IPR016186">
    <property type="entry name" value="C-type_lectin-like/link_sf"/>
</dbReference>
<dbReference type="CDD" id="cd00037">
    <property type="entry name" value="CLECT"/>
    <property type="match status" value="1"/>
</dbReference>
<dbReference type="InterPro" id="IPR001304">
    <property type="entry name" value="C-type_lectin-like"/>
</dbReference>
<dbReference type="AlphaFoldDB" id="A0A3R7SPY9"/>
<dbReference type="OrthoDB" id="2142683at2759"/>
<evidence type="ECO:0000313" key="2">
    <source>
        <dbReference type="EMBL" id="ROT70233.1"/>
    </source>
</evidence>
<protein>
    <submittedName>
        <fullName evidence="2">C-type lectin</fullName>
    </submittedName>
</protein>
<dbReference type="SMART" id="SM00034">
    <property type="entry name" value="CLECT"/>
    <property type="match status" value="1"/>
</dbReference>
<dbReference type="EMBL" id="QCYY01002449">
    <property type="protein sequence ID" value="ROT70233.1"/>
    <property type="molecule type" value="Genomic_DNA"/>
</dbReference>
<dbReference type="Proteomes" id="UP000283509">
    <property type="component" value="Unassembled WGS sequence"/>
</dbReference>
<keyword evidence="3" id="KW-1185">Reference proteome</keyword>
<dbReference type="InterPro" id="IPR050828">
    <property type="entry name" value="C-type_lectin/matrix_domain"/>
</dbReference>
<dbReference type="Gene3D" id="3.10.100.10">
    <property type="entry name" value="Mannose-Binding Protein A, subunit A"/>
    <property type="match status" value="1"/>
</dbReference>
<feature type="domain" description="C-type lectin" evidence="1">
    <location>
        <begin position="79"/>
        <end position="204"/>
    </location>
</feature>
<dbReference type="SUPFAM" id="SSF56436">
    <property type="entry name" value="C-type lectin-like"/>
    <property type="match status" value="1"/>
</dbReference>
<dbReference type="GO" id="GO:0030246">
    <property type="term" value="F:carbohydrate binding"/>
    <property type="evidence" value="ECO:0007669"/>
    <property type="project" value="UniProtKB-KW"/>
</dbReference>
<gene>
    <name evidence="2" type="ORF">C7M84_011515</name>
</gene>
<reference evidence="2 3" key="2">
    <citation type="submission" date="2019-01" db="EMBL/GenBank/DDBJ databases">
        <title>The decoding of complex shrimp genome reveals the adaptation for benthos swimmer, frequently molting mechanism and breeding impact on genome.</title>
        <authorList>
            <person name="Sun Y."/>
            <person name="Gao Y."/>
            <person name="Yu Y."/>
        </authorList>
    </citation>
    <scope>NUCLEOTIDE SEQUENCE [LARGE SCALE GENOMIC DNA]</scope>
    <source>
        <tissue evidence="2">Muscle</tissue>
    </source>
</reference>
<evidence type="ECO:0000313" key="3">
    <source>
        <dbReference type="Proteomes" id="UP000283509"/>
    </source>
</evidence>
<dbReference type="PANTHER" id="PTHR45710">
    <property type="entry name" value="C-TYPE LECTIN DOMAIN-CONTAINING PROTEIN 180"/>
    <property type="match status" value="1"/>
</dbReference>
<organism evidence="2 3">
    <name type="scientific">Penaeus vannamei</name>
    <name type="common">Whiteleg shrimp</name>
    <name type="synonym">Litopenaeus vannamei</name>
    <dbReference type="NCBI Taxonomy" id="6689"/>
    <lineage>
        <taxon>Eukaryota</taxon>
        <taxon>Metazoa</taxon>
        <taxon>Ecdysozoa</taxon>
        <taxon>Arthropoda</taxon>
        <taxon>Crustacea</taxon>
        <taxon>Multicrustacea</taxon>
        <taxon>Malacostraca</taxon>
        <taxon>Eumalacostraca</taxon>
        <taxon>Eucarida</taxon>
        <taxon>Decapoda</taxon>
        <taxon>Dendrobranchiata</taxon>
        <taxon>Penaeoidea</taxon>
        <taxon>Penaeidae</taxon>
        <taxon>Penaeus</taxon>
    </lineage>
</organism>
<dbReference type="PROSITE" id="PS50041">
    <property type="entry name" value="C_TYPE_LECTIN_2"/>
    <property type="match status" value="1"/>
</dbReference>
<proteinExistence type="predicted"/>
<comment type="caution">
    <text evidence="2">The sequence shown here is derived from an EMBL/GenBank/DDBJ whole genome shotgun (WGS) entry which is preliminary data.</text>
</comment>
<keyword evidence="2" id="KW-0430">Lectin</keyword>
<name>A0A3R7SPY9_PENVA</name>
<dbReference type="PANTHER" id="PTHR45710:SF26">
    <property type="entry name" value="RH26557P"/>
    <property type="match status" value="1"/>
</dbReference>